<dbReference type="PANTHER" id="PTHR43224">
    <property type="entry name" value="AMIDINOTRANSFERASE"/>
    <property type="match status" value="1"/>
</dbReference>
<name>A0A098C398_9BACT</name>
<dbReference type="Gene3D" id="3.75.10.10">
    <property type="entry name" value="L-arginine/glycine Amidinotransferase, Chain A"/>
    <property type="match status" value="1"/>
</dbReference>
<proteinExistence type="predicted"/>
<protein>
    <submittedName>
        <fullName evidence="1">Amidinotransferase</fullName>
    </submittedName>
</protein>
<dbReference type="GO" id="GO:0016740">
    <property type="term" value="F:transferase activity"/>
    <property type="evidence" value="ECO:0007669"/>
    <property type="project" value="UniProtKB-KW"/>
</dbReference>
<dbReference type="Pfam" id="PF19420">
    <property type="entry name" value="DDAH_eukar"/>
    <property type="match status" value="1"/>
</dbReference>
<dbReference type="Proteomes" id="UP000032417">
    <property type="component" value="Chromosome 1"/>
</dbReference>
<keyword evidence="1" id="KW-0808">Transferase</keyword>
<dbReference type="KEGG" id="pbt:ING2E5B_2160"/>
<keyword evidence="2" id="KW-1185">Reference proteome</keyword>
<dbReference type="PANTHER" id="PTHR43224:SF1">
    <property type="entry name" value="AMIDINOTRANSFERASE"/>
    <property type="match status" value="1"/>
</dbReference>
<evidence type="ECO:0000313" key="2">
    <source>
        <dbReference type="Proteomes" id="UP000032417"/>
    </source>
</evidence>
<dbReference type="EMBL" id="LN515532">
    <property type="protein sequence ID" value="CEA16888.1"/>
    <property type="molecule type" value="Genomic_DNA"/>
</dbReference>
<dbReference type="OrthoDB" id="9788268at2"/>
<accession>A0A098C398</accession>
<evidence type="ECO:0000313" key="1">
    <source>
        <dbReference type="EMBL" id="CEA16888.1"/>
    </source>
</evidence>
<organism evidence="1 2">
    <name type="scientific">Fermentimonas caenicola</name>
    <dbReference type="NCBI Taxonomy" id="1562970"/>
    <lineage>
        <taxon>Bacteria</taxon>
        <taxon>Pseudomonadati</taxon>
        <taxon>Bacteroidota</taxon>
        <taxon>Bacteroidia</taxon>
        <taxon>Bacteroidales</taxon>
        <taxon>Dysgonomonadaceae</taxon>
        <taxon>Fermentimonas</taxon>
    </lineage>
</organism>
<dbReference type="AlphaFoldDB" id="A0A098C398"/>
<dbReference type="STRING" id="1562970.ING2E5B_2160"/>
<dbReference type="SUPFAM" id="SSF55909">
    <property type="entry name" value="Pentein"/>
    <property type="match status" value="1"/>
</dbReference>
<dbReference type="PATRIC" id="fig|1562970.3.peg.2134"/>
<dbReference type="InterPro" id="IPR014541">
    <property type="entry name" value="Amdntrnsf_FN0238"/>
</dbReference>
<dbReference type="PIRSF" id="PIRSF028188">
    <property type="entry name" value="Amdntrnsf_FN0238"/>
    <property type="match status" value="1"/>
</dbReference>
<dbReference type="HOGENOM" id="CLU_077407_0_0_10"/>
<dbReference type="NCBIfam" id="NF046062">
    <property type="entry name" value="citrull_CtlX"/>
    <property type="match status" value="1"/>
</dbReference>
<gene>
    <name evidence="1" type="ORF">ING2E5B_2160</name>
</gene>
<reference evidence="1 2" key="1">
    <citation type="submission" date="2014-08" db="EMBL/GenBank/DDBJ databases">
        <authorList>
            <person name="Wibberg D."/>
        </authorList>
    </citation>
    <scope>NUCLEOTIDE SEQUENCE [LARGE SCALE GENOMIC DNA]</scope>
    <source>
        <strain evidence="2">ING2-E5B</strain>
    </source>
</reference>
<sequence>MQTTSKILMVRPARFAFNEETAENNYFQIRSELSDQESEKERIAEEAIKEFDAFVKLLRANDVDVTVVQDTPDPHTPDSIFPNNWFSSHFSGELVLYPMFAPNRRLERKPHIIELLKRNMNHRKVVDFTFWENEGEYLEGTGSMVFDRRKKIAYCCRSPRTSEKVLADFCSRMNFQPVIFDAVDKNNNNIYHTNVMMAIGMQVAVICLESIKDEDERKKVISQLNSTGKIIVDISLEQVSQFAGNMIEVKSRNGSPLMIMSASAHNSLTSSQENIISTYNRIVSAELGTIEKNGGGSARCMIAEIFY</sequence>